<evidence type="ECO:0000256" key="1">
    <source>
        <dbReference type="ARBA" id="ARBA00023002"/>
    </source>
</evidence>
<evidence type="ECO:0000313" key="6">
    <source>
        <dbReference type="EMBL" id="AER56885.1"/>
    </source>
</evidence>
<keyword evidence="2" id="KW-0520">NAD</keyword>
<dbReference type="GO" id="GO:0051287">
    <property type="term" value="F:NAD binding"/>
    <property type="evidence" value="ECO:0007669"/>
    <property type="project" value="InterPro"/>
</dbReference>
<dbReference type="PANTHER" id="PTHR43333">
    <property type="entry name" value="2-HACID_DH_C DOMAIN-CONTAINING PROTEIN"/>
    <property type="match status" value="1"/>
</dbReference>
<proteinExistence type="inferred from homology"/>
<dbReference type="eggNOG" id="COG0111">
    <property type="taxonomic scope" value="Bacteria"/>
</dbReference>
<dbReference type="AlphaFoldDB" id="G7UQ01"/>
<name>G7UQ01_PSEUP</name>
<evidence type="ECO:0000256" key="2">
    <source>
        <dbReference type="ARBA" id="ARBA00023027"/>
    </source>
</evidence>
<dbReference type="EMBL" id="CP003093">
    <property type="protein sequence ID" value="AER56885.1"/>
    <property type="molecule type" value="Genomic_DNA"/>
</dbReference>
<dbReference type="SUPFAM" id="SSF51735">
    <property type="entry name" value="NAD(P)-binding Rossmann-fold domains"/>
    <property type="match status" value="1"/>
</dbReference>
<sequence>MQPVNVLVTAKLDENLKTIIDDHLRDVANVTYLGPDEGRNQAIGHADVLLSWNPSREFSEDEYPRMSKARFMQLLSAGADHVPFRLFPETLVVAGNAGAYAGPMAEHVMAMTLALSKNLREGHRKLVAGQFDQFGMNRFLRGSTCAILGFGGIGKATAQLMKAFGVKILAVNTSGRTEEDVDFIGTTKDLEDVLGRADIVVVSMPLSRSTKGLIGARELTWMKPDAILVNVARGEIIDEGAFYEHLKSHPAFKAGIDAWWVEPFRHGRFEVHYPFLDLPNVLGSPHNSGMVPEAMAQATKEAAENIKHYMTGGKVKGVFRREEYL</sequence>
<organism evidence="6 7">
    <name type="scientific">Pseudoxanthomonas spadix (strain BD-a59)</name>
    <dbReference type="NCBI Taxonomy" id="1045855"/>
    <lineage>
        <taxon>Bacteria</taxon>
        <taxon>Pseudomonadati</taxon>
        <taxon>Pseudomonadota</taxon>
        <taxon>Gammaproteobacteria</taxon>
        <taxon>Lysobacterales</taxon>
        <taxon>Lysobacteraceae</taxon>
        <taxon>Pseudoxanthomonas</taxon>
    </lineage>
</organism>
<keyword evidence="1 3" id="KW-0560">Oxidoreductase</keyword>
<evidence type="ECO:0000259" key="4">
    <source>
        <dbReference type="Pfam" id="PF00389"/>
    </source>
</evidence>
<evidence type="ECO:0000313" key="7">
    <source>
        <dbReference type="Proteomes" id="UP000005870"/>
    </source>
</evidence>
<dbReference type="PROSITE" id="PS00671">
    <property type="entry name" value="D_2_HYDROXYACID_DH_3"/>
    <property type="match status" value="1"/>
</dbReference>
<dbReference type="STRING" id="1045855.DSC_11205"/>
<reference evidence="6 7" key="1">
    <citation type="journal article" date="2012" name="J. Bacteriol.">
        <title>Complete Genome Sequence of the BTEX-Degrading Bacterium Pseudoxanthomonas spadix BD-a59.</title>
        <authorList>
            <person name="Lee S.H."/>
            <person name="Jin H.M."/>
            <person name="Lee H.J."/>
            <person name="Kim J.M."/>
            <person name="Jeon C.O."/>
        </authorList>
    </citation>
    <scope>NUCLEOTIDE SEQUENCE [LARGE SCALE GENOMIC DNA]</scope>
    <source>
        <strain evidence="6 7">BD-a59</strain>
    </source>
</reference>
<dbReference type="Proteomes" id="UP000005870">
    <property type="component" value="Chromosome"/>
</dbReference>
<dbReference type="KEGG" id="psd:DSC_11205"/>
<accession>G7UQ01</accession>
<feature type="domain" description="D-isomer specific 2-hydroxyacid dehydrogenase catalytic" evidence="4">
    <location>
        <begin position="6"/>
        <end position="317"/>
    </location>
</feature>
<dbReference type="Pfam" id="PF02826">
    <property type="entry name" value="2-Hacid_dh_C"/>
    <property type="match status" value="1"/>
</dbReference>
<evidence type="ECO:0000256" key="3">
    <source>
        <dbReference type="RuleBase" id="RU003719"/>
    </source>
</evidence>
<dbReference type="GO" id="GO:0016616">
    <property type="term" value="F:oxidoreductase activity, acting on the CH-OH group of donors, NAD or NADP as acceptor"/>
    <property type="evidence" value="ECO:0007669"/>
    <property type="project" value="InterPro"/>
</dbReference>
<dbReference type="PANTHER" id="PTHR43333:SF1">
    <property type="entry name" value="D-ISOMER SPECIFIC 2-HYDROXYACID DEHYDROGENASE NAD-BINDING DOMAIN-CONTAINING PROTEIN"/>
    <property type="match status" value="1"/>
</dbReference>
<gene>
    <name evidence="6" type="ordered locus">DSC_11205</name>
</gene>
<dbReference type="RefSeq" id="WP_014161058.1">
    <property type="nucleotide sequence ID" value="NC_016147.2"/>
</dbReference>
<keyword evidence="7" id="KW-1185">Reference proteome</keyword>
<dbReference type="HOGENOM" id="CLU_019796_1_0_6"/>
<dbReference type="CDD" id="cd12165">
    <property type="entry name" value="2-Hacid_dh_6"/>
    <property type="match status" value="1"/>
</dbReference>
<dbReference type="InterPro" id="IPR006139">
    <property type="entry name" value="D-isomer_2_OHA_DH_cat_dom"/>
</dbReference>
<protein>
    <submittedName>
        <fullName evidence="6">D-isomer specific 2-hydroxyacid dehydrogenase NAD-binding protein</fullName>
    </submittedName>
</protein>
<dbReference type="InterPro" id="IPR006140">
    <property type="entry name" value="D-isomer_DH_NAD-bd"/>
</dbReference>
<comment type="similarity">
    <text evidence="3">Belongs to the D-isomer specific 2-hydroxyacid dehydrogenase family.</text>
</comment>
<evidence type="ECO:0000259" key="5">
    <source>
        <dbReference type="Pfam" id="PF02826"/>
    </source>
</evidence>
<dbReference type="Pfam" id="PF00389">
    <property type="entry name" value="2-Hacid_dh"/>
    <property type="match status" value="1"/>
</dbReference>
<dbReference type="InterPro" id="IPR029753">
    <property type="entry name" value="D-isomer_DH_CS"/>
</dbReference>
<dbReference type="OrthoDB" id="9805416at2"/>
<feature type="domain" description="D-isomer specific 2-hydroxyacid dehydrogenase NAD-binding" evidence="5">
    <location>
        <begin position="109"/>
        <end position="287"/>
    </location>
</feature>
<dbReference type="InterPro" id="IPR036291">
    <property type="entry name" value="NAD(P)-bd_dom_sf"/>
</dbReference>
<dbReference type="SUPFAM" id="SSF52283">
    <property type="entry name" value="Formate/glycerate dehydrogenase catalytic domain-like"/>
    <property type="match status" value="1"/>
</dbReference>
<dbReference type="Gene3D" id="3.40.50.720">
    <property type="entry name" value="NAD(P)-binding Rossmann-like Domain"/>
    <property type="match status" value="2"/>
</dbReference>